<keyword evidence="2" id="KW-1185">Reference proteome</keyword>
<dbReference type="GO" id="GO:0032153">
    <property type="term" value="C:cell division site"/>
    <property type="evidence" value="ECO:0007669"/>
    <property type="project" value="TreeGrafter"/>
</dbReference>
<name>A0A4P9ZHS7_9ASCO</name>
<dbReference type="Proteomes" id="UP000268321">
    <property type="component" value="Unassembled WGS sequence"/>
</dbReference>
<dbReference type="AlphaFoldDB" id="A0A4P9ZHS7"/>
<dbReference type="GO" id="GO:0010972">
    <property type="term" value="P:negative regulation of G2/M transition of mitotic cell cycle"/>
    <property type="evidence" value="ECO:0007669"/>
    <property type="project" value="TreeGrafter"/>
</dbReference>
<sequence>MSEPRGPPPYVGVDTVHLEDAKDDPLRSPLHRLQAEIAKDKNYPIEQSQTADAYRAKDVRAAADTESIYSFDSVSTSGRLLDRLDLGPDGYDETWSRRRDSAFLVQSTGRLLDRLGLDDCVPENAPALPLFPSNSLSSSLTVDTRRVSIRGNSTLGVERLRSNKLRSAPGGVVNEPACSRSLSSLHGDIALASSLGVTLDSARVVFCPPPRSSELLDALRDIHVDRTAASSGSPHSASTGDTTVRIHSPPNTSAISGNSAVFGPAGLPQTSLTVTDCEHIVFNPAPLFEPQIEGNLKKAVALRLDGKHREASYQLQILANTPVNYPKAMYLYGQALYMGQGVKRNHLNSVRTLCRCILVCNRLEISPPKDTSELTSYILQLSELTPEKMISIINHSISKKENDPYLLYDQFKATPQVVLTKIQLVNSKDNNVLGSAYYALANALLQGQSLAKDEEKARRFLAKSAAAGYSKAMVTLGELWCCKSKSFKKDLYLAAAWLRLGELFGREDIGNSWIYKDKYLEKRLDDEKKGRDRKR</sequence>
<proteinExistence type="predicted"/>
<protein>
    <recommendedName>
        <fullName evidence="3">HCP-like protein</fullName>
    </recommendedName>
</protein>
<evidence type="ECO:0000313" key="1">
    <source>
        <dbReference type="EMBL" id="RKP32533.1"/>
    </source>
</evidence>
<dbReference type="PANTHER" id="PTHR43628">
    <property type="entry name" value="ACTIVATOR OF C KINASE PROTEIN 1-RELATED"/>
    <property type="match status" value="1"/>
</dbReference>
<evidence type="ECO:0008006" key="3">
    <source>
        <dbReference type="Google" id="ProtNLM"/>
    </source>
</evidence>
<evidence type="ECO:0000313" key="2">
    <source>
        <dbReference type="Proteomes" id="UP000268321"/>
    </source>
</evidence>
<dbReference type="InterPro" id="IPR011990">
    <property type="entry name" value="TPR-like_helical_dom_sf"/>
</dbReference>
<dbReference type="PANTHER" id="PTHR43628:SF11">
    <property type="entry name" value="PROTEIN DSF2"/>
    <property type="match status" value="1"/>
</dbReference>
<dbReference type="EMBL" id="ML004431">
    <property type="protein sequence ID" value="RKP32533.1"/>
    <property type="molecule type" value="Genomic_DNA"/>
</dbReference>
<gene>
    <name evidence="1" type="ORF">METBISCDRAFT_25763</name>
</gene>
<dbReference type="InterPro" id="IPR052945">
    <property type="entry name" value="Mitotic_Regulator"/>
</dbReference>
<accession>A0A4P9ZHS7</accession>
<dbReference type="Gene3D" id="1.25.40.10">
    <property type="entry name" value="Tetratricopeptide repeat domain"/>
    <property type="match status" value="1"/>
</dbReference>
<dbReference type="SUPFAM" id="SSF81901">
    <property type="entry name" value="HCP-like"/>
    <property type="match status" value="1"/>
</dbReference>
<dbReference type="SMART" id="SM00671">
    <property type="entry name" value="SEL1"/>
    <property type="match status" value="2"/>
</dbReference>
<dbReference type="InterPro" id="IPR006597">
    <property type="entry name" value="Sel1-like"/>
</dbReference>
<reference evidence="2" key="1">
    <citation type="journal article" date="2018" name="Nat. Microbiol.">
        <title>Leveraging single-cell genomics to expand the fungal tree of life.</title>
        <authorList>
            <person name="Ahrendt S.R."/>
            <person name="Quandt C.A."/>
            <person name="Ciobanu D."/>
            <person name="Clum A."/>
            <person name="Salamov A."/>
            <person name="Andreopoulos B."/>
            <person name="Cheng J.F."/>
            <person name="Woyke T."/>
            <person name="Pelin A."/>
            <person name="Henrissat B."/>
            <person name="Reynolds N.K."/>
            <person name="Benny G.L."/>
            <person name="Smith M.E."/>
            <person name="James T.Y."/>
            <person name="Grigoriev I.V."/>
        </authorList>
    </citation>
    <scope>NUCLEOTIDE SEQUENCE [LARGE SCALE GENOMIC DNA]</scope>
    <source>
        <strain evidence="2">Baker2002</strain>
    </source>
</reference>
<dbReference type="OrthoDB" id="2148946at2759"/>
<organism evidence="1 2">
    <name type="scientific">Metschnikowia bicuspidata</name>
    <dbReference type="NCBI Taxonomy" id="27322"/>
    <lineage>
        <taxon>Eukaryota</taxon>
        <taxon>Fungi</taxon>
        <taxon>Dikarya</taxon>
        <taxon>Ascomycota</taxon>
        <taxon>Saccharomycotina</taxon>
        <taxon>Pichiomycetes</taxon>
        <taxon>Metschnikowiaceae</taxon>
        <taxon>Metschnikowia</taxon>
    </lineage>
</organism>